<dbReference type="HOGENOM" id="CLU_017063_2_0_1"/>
<dbReference type="Pfam" id="PF00337">
    <property type="entry name" value="Gal-bind_lectin"/>
    <property type="match status" value="1"/>
</dbReference>
<dbReference type="InterPro" id="IPR001079">
    <property type="entry name" value="Galectin_CRD"/>
</dbReference>
<dbReference type="PANTHER" id="PTHR11214">
    <property type="entry name" value="BETA-1,3-N-ACETYLGLUCOSAMINYLTRANSFERASE"/>
    <property type="match status" value="1"/>
</dbReference>
<feature type="compositionally biased region" description="Low complexity" evidence="13">
    <location>
        <begin position="60"/>
        <end position="69"/>
    </location>
</feature>
<organism evidence="15">
    <name type="scientific">Oryza meridionalis</name>
    <dbReference type="NCBI Taxonomy" id="40149"/>
    <lineage>
        <taxon>Eukaryota</taxon>
        <taxon>Viridiplantae</taxon>
        <taxon>Streptophyta</taxon>
        <taxon>Embryophyta</taxon>
        <taxon>Tracheophyta</taxon>
        <taxon>Spermatophyta</taxon>
        <taxon>Magnoliopsida</taxon>
        <taxon>Liliopsida</taxon>
        <taxon>Poales</taxon>
        <taxon>Poaceae</taxon>
        <taxon>BOP clade</taxon>
        <taxon>Oryzoideae</taxon>
        <taxon>Oryzeae</taxon>
        <taxon>Oryzinae</taxon>
        <taxon>Oryza</taxon>
    </lineage>
</organism>
<feature type="compositionally biased region" description="Low complexity" evidence="13">
    <location>
        <begin position="120"/>
        <end position="145"/>
    </location>
</feature>
<dbReference type="Gene3D" id="2.60.120.200">
    <property type="match status" value="2"/>
</dbReference>
<sequence>MPPPKRACRLALLAAGGAYLLFLLLFELPSVSISVSTASPSAAAAATTLHPRRRELEAASSTLGYSSSSPLRPLKTAFPSRRSPLAVSSIRFRRRNSSSIDASAASAFAAARPLMHHLLSSSSSSPSSSPSPSPSTSDSCPSTISVPTHRLTSGGGGGNGGGVTVELPCGMGVGSHVTVVARPRPARPEREPRIAERREGEAAVMVSQFMVELLGTKAVQGEEPPRILHFNPRIRGDFSGRPVIELNTCYRMQWAQPQRCEGWSSQPHEETVDGQVKCERWIRDDENKSEESNAQLWLNRLIGRGNEVSADRPYPFEEGKLFALTVTAGLDGYHVNVDGRHVASFPYRTGYSLEDATGLSLKGDLDIESIFAGHLPNSHPSFAPRRYLEMSEQWKAPPLPTEPVEIFIGILSAANHFAERMAVRKSWMIDTRKSSNVVARFFVALNGEKEINEELKKEAEFFSDIVIVPFMDSYDLVVLKTIAIAEYGVRIVPAKYIMKCDDDTFVRIDSVLDQVKKEEREGSMYVGNINYYHRPLRSGKWSVSYEEWQEEVYPPYANGPGYVISSDIAQYIVSEFDNQTLRLFKMEDVSMGMWVEKFNSTRQPVKYSHDIKFFQSGCFDGYYTAHYQSPQQMICLWRKLQSGSAQCCNMR</sequence>
<dbReference type="GO" id="GO:0030246">
    <property type="term" value="F:carbohydrate binding"/>
    <property type="evidence" value="ECO:0007669"/>
    <property type="project" value="InterPro"/>
</dbReference>
<dbReference type="PROSITE" id="PS51304">
    <property type="entry name" value="GALECTIN"/>
    <property type="match status" value="1"/>
</dbReference>
<evidence type="ECO:0000259" key="14">
    <source>
        <dbReference type="PROSITE" id="PS51304"/>
    </source>
</evidence>
<protein>
    <recommendedName>
        <fullName evidence="14">Galectin domain-containing protein</fullName>
    </recommendedName>
</protein>
<evidence type="ECO:0000256" key="9">
    <source>
        <dbReference type="ARBA" id="ARBA00022989"/>
    </source>
</evidence>
<evidence type="ECO:0000256" key="10">
    <source>
        <dbReference type="ARBA" id="ARBA00023034"/>
    </source>
</evidence>
<name>A0A0E0D8G3_9ORYZ</name>
<evidence type="ECO:0000256" key="3">
    <source>
        <dbReference type="ARBA" id="ARBA00004922"/>
    </source>
</evidence>
<keyword evidence="16" id="KW-1185">Reference proteome</keyword>
<feature type="domain" description="Galectin" evidence="14">
    <location>
        <begin position="163"/>
        <end position="373"/>
    </location>
</feature>
<evidence type="ECO:0000256" key="8">
    <source>
        <dbReference type="ARBA" id="ARBA00022968"/>
    </source>
</evidence>
<feature type="region of interest" description="Disordered" evidence="13">
    <location>
        <begin position="119"/>
        <end position="163"/>
    </location>
</feature>
<evidence type="ECO:0000313" key="15">
    <source>
        <dbReference type="EnsemblPlants" id="OMERI03G35060.1"/>
    </source>
</evidence>
<comment type="cofactor">
    <cofactor evidence="1">
        <name>Mn(2+)</name>
        <dbReference type="ChEBI" id="CHEBI:29035"/>
    </cofactor>
</comment>
<comment type="subcellular location">
    <subcellularLocation>
        <location evidence="2">Golgi apparatus membrane</location>
        <topology evidence="2">Single-pass type II membrane protein</topology>
    </subcellularLocation>
</comment>
<evidence type="ECO:0000256" key="1">
    <source>
        <dbReference type="ARBA" id="ARBA00001936"/>
    </source>
</evidence>
<dbReference type="eggNOG" id="KOG2287">
    <property type="taxonomic scope" value="Eukaryota"/>
</dbReference>
<proteinExistence type="inferred from homology"/>
<evidence type="ECO:0000256" key="11">
    <source>
        <dbReference type="ARBA" id="ARBA00023136"/>
    </source>
</evidence>
<dbReference type="Pfam" id="PF01762">
    <property type="entry name" value="Galactosyl_T"/>
    <property type="match status" value="1"/>
</dbReference>
<keyword evidence="5" id="KW-0328">Glycosyltransferase</keyword>
<dbReference type="UniPathway" id="UPA00378"/>
<dbReference type="PANTHER" id="PTHR11214:SF241">
    <property type="entry name" value="GALECTIN DOMAIN-CONTAINING PROTEIN"/>
    <property type="match status" value="1"/>
</dbReference>
<dbReference type="SUPFAM" id="SSF49899">
    <property type="entry name" value="Concanavalin A-like lectins/glucanases"/>
    <property type="match status" value="1"/>
</dbReference>
<dbReference type="EnsemblPlants" id="OMERI03G35060.1">
    <property type="protein sequence ID" value="OMERI03G35060.1"/>
    <property type="gene ID" value="OMERI03G35060"/>
</dbReference>
<dbReference type="Gramene" id="OMERI03G35060.1">
    <property type="protein sequence ID" value="OMERI03G35060.1"/>
    <property type="gene ID" value="OMERI03G35060"/>
</dbReference>
<evidence type="ECO:0000256" key="5">
    <source>
        <dbReference type="ARBA" id="ARBA00022676"/>
    </source>
</evidence>
<evidence type="ECO:0000313" key="16">
    <source>
        <dbReference type="Proteomes" id="UP000008021"/>
    </source>
</evidence>
<dbReference type="InterPro" id="IPR013320">
    <property type="entry name" value="ConA-like_dom_sf"/>
</dbReference>
<dbReference type="CDD" id="cd00070">
    <property type="entry name" value="GLECT"/>
    <property type="match status" value="1"/>
</dbReference>
<reference evidence="15" key="1">
    <citation type="submission" date="2015-04" db="UniProtKB">
        <authorList>
            <consortium name="EnsemblPlants"/>
        </authorList>
    </citation>
    <scope>IDENTIFICATION</scope>
</reference>
<evidence type="ECO:0000256" key="7">
    <source>
        <dbReference type="ARBA" id="ARBA00022692"/>
    </source>
</evidence>
<keyword evidence="7" id="KW-0812">Transmembrane</keyword>
<dbReference type="GO" id="GO:1990714">
    <property type="term" value="F:hydroxyproline O-galactosyltransferase activity"/>
    <property type="evidence" value="ECO:0007669"/>
    <property type="project" value="TreeGrafter"/>
</dbReference>
<evidence type="ECO:0000256" key="12">
    <source>
        <dbReference type="ARBA" id="ARBA00023211"/>
    </source>
</evidence>
<dbReference type="AlphaFoldDB" id="A0A0E0D8G3"/>
<keyword evidence="12" id="KW-0464">Manganese</keyword>
<keyword evidence="8" id="KW-0735">Signal-anchor</keyword>
<keyword evidence="10" id="KW-0333">Golgi apparatus</keyword>
<dbReference type="FunFam" id="3.90.550.50:FF:000005">
    <property type="entry name" value="Hydroxyproline O-galactosyltransferase"/>
    <property type="match status" value="1"/>
</dbReference>
<keyword evidence="9" id="KW-1133">Transmembrane helix</keyword>
<dbReference type="GO" id="GO:1901137">
    <property type="term" value="P:carbohydrate derivative biosynthetic process"/>
    <property type="evidence" value="ECO:0007669"/>
    <property type="project" value="UniProtKB-ARBA"/>
</dbReference>
<reference evidence="15" key="2">
    <citation type="submission" date="2018-05" db="EMBL/GenBank/DDBJ databases">
        <title>OmerRS3 (Oryza meridionalis Reference Sequence Version 3).</title>
        <authorList>
            <person name="Zhang J."/>
            <person name="Kudrna D."/>
            <person name="Lee S."/>
            <person name="Talag J."/>
            <person name="Welchert J."/>
            <person name="Wing R.A."/>
        </authorList>
    </citation>
    <scope>NUCLEOTIDE SEQUENCE [LARGE SCALE GENOMIC DNA]</scope>
    <source>
        <strain evidence="15">cv. OR44</strain>
    </source>
</reference>
<comment type="pathway">
    <text evidence="3">Protein modification; protein glycosylation.</text>
</comment>
<dbReference type="SMART" id="SM00908">
    <property type="entry name" value="Gal-bind_lectin"/>
    <property type="match status" value="1"/>
</dbReference>
<accession>A0A0E0D8G3</accession>
<comment type="similarity">
    <text evidence="4">Belongs to the glycosyltransferase 31 family.</text>
</comment>
<feature type="region of interest" description="Disordered" evidence="13">
    <location>
        <begin position="56"/>
        <end position="77"/>
    </location>
</feature>
<evidence type="ECO:0000256" key="13">
    <source>
        <dbReference type="SAM" id="MobiDB-lite"/>
    </source>
</evidence>
<dbReference type="InterPro" id="IPR002659">
    <property type="entry name" value="Glyco_trans_31"/>
</dbReference>
<keyword evidence="6" id="KW-0808">Transferase</keyword>
<evidence type="ECO:0000256" key="6">
    <source>
        <dbReference type="ARBA" id="ARBA00022679"/>
    </source>
</evidence>
<evidence type="ECO:0000256" key="2">
    <source>
        <dbReference type="ARBA" id="ARBA00004323"/>
    </source>
</evidence>
<dbReference type="Proteomes" id="UP000008021">
    <property type="component" value="Chromosome 3"/>
</dbReference>
<dbReference type="Gene3D" id="3.90.550.50">
    <property type="match status" value="1"/>
</dbReference>
<dbReference type="GO" id="GO:0000139">
    <property type="term" value="C:Golgi membrane"/>
    <property type="evidence" value="ECO:0007669"/>
    <property type="project" value="UniProtKB-SubCell"/>
</dbReference>
<feature type="compositionally biased region" description="Gly residues" evidence="13">
    <location>
        <begin position="153"/>
        <end position="163"/>
    </location>
</feature>
<evidence type="ECO:0000256" key="4">
    <source>
        <dbReference type="ARBA" id="ARBA00008661"/>
    </source>
</evidence>
<dbReference type="STRING" id="40149.A0A0E0D8G3"/>
<keyword evidence="11" id="KW-0472">Membrane</keyword>